<keyword evidence="1" id="KW-0540">Nuclease</keyword>
<sequence>MRFLVDAPVPGTSRRRRADVLLRGLRIAVYVDGCFWHSCPQHQHLPRTNREWWQRKFASIVQRDHDTDRAVLAAGWTPVRVWEHEDPDEAAGRIRSLAVDLRAVT</sequence>
<evidence type="ECO:0000313" key="2">
    <source>
        <dbReference type="Proteomes" id="UP000184363"/>
    </source>
</evidence>
<evidence type="ECO:0000313" key="1">
    <source>
        <dbReference type="EMBL" id="SHK25672.1"/>
    </source>
</evidence>
<dbReference type="GO" id="GO:0004519">
    <property type="term" value="F:endonuclease activity"/>
    <property type="evidence" value="ECO:0007669"/>
    <property type="project" value="UniProtKB-KW"/>
</dbReference>
<protein>
    <submittedName>
        <fullName evidence="1">DNA mismatch endonuclease Vsr</fullName>
    </submittedName>
</protein>
<dbReference type="InterPro" id="IPR011335">
    <property type="entry name" value="Restrct_endonuc-II-like"/>
</dbReference>
<keyword evidence="1" id="KW-0378">Hydrolase</keyword>
<dbReference type="AlphaFoldDB" id="A0A1M6QZL2"/>
<dbReference type="SUPFAM" id="SSF52980">
    <property type="entry name" value="Restriction endonuclease-like"/>
    <property type="match status" value="1"/>
</dbReference>
<dbReference type="EMBL" id="FRAP01000004">
    <property type="protein sequence ID" value="SHK25672.1"/>
    <property type="molecule type" value="Genomic_DNA"/>
</dbReference>
<keyword evidence="2" id="KW-1185">Reference proteome</keyword>
<gene>
    <name evidence="1" type="ORF">SAMN05443637_104102</name>
</gene>
<keyword evidence="1" id="KW-0255">Endonuclease</keyword>
<dbReference type="Gene3D" id="3.40.960.10">
    <property type="entry name" value="VSR Endonuclease"/>
    <property type="match status" value="1"/>
</dbReference>
<proteinExistence type="predicted"/>
<dbReference type="Proteomes" id="UP000184363">
    <property type="component" value="Unassembled WGS sequence"/>
</dbReference>
<reference evidence="1 2" key="1">
    <citation type="submission" date="2016-11" db="EMBL/GenBank/DDBJ databases">
        <authorList>
            <person name="Jaros S."/>
            <person name="Januszkiewicz K."/>
            <person name="Wedrychowicz H."/>
        </authorList>
    </citation>
    <scope>NUCLEOTIDE SEQUENCE [LARGE SCALE GENOMIC DNA]</scope>
    <source>
        <strain evidence="1 2">DSM 43832</strain>
    </source>
</reference>
<organism evidence="1 2">
    <name type="scientific">Pseudonocardia thermophila</name>
    <dbReference type="NCBI Taxonomy" id="1848"/>
    <lineage>
        <taxon>Bacteria</taxon>
        <taxon>Bacillati</taxon>
        <taxon>Actinomycetota</taxon>
        <taxon>Actinomycetes</taxon>
        <taxon>Pseudonocardiales</taxon>
        <taxon>Pseudonocardiaceae</taxon>
        <taxon>Pseudonocardia</taxon>
    </lineage>
</organism>
<dbReference type="STRING" id="1848.SAMN05443637_104102"/>
<accession>A0A1M6QZL2</accession>
<name>A0A1M6QZL2_PSETH</name>